<keyword evidence="1" id="KW-0812">Transmembrane</keyword>
<feature type="transmembrane region" description="Helical" evidence="1">
    <location>
        <begin position="48"/>
        <end position="68"/>
    </location>
</feature>
<sequence>MTQRTTANSLDRLIEQAHDVEHMPAPQRDLWPGIDHGIARQSSARGRWPWWAAAASLVFAVGVMMAYMSPAQMSQVAPVDQLLSALNAQHQQQRQEVLVHYQTVGWNGQSTYVQQELEQIRASIVEVTAQLTDEPNNQALWQLLQWLYEKELELIESQFVVREQLQQV</sequence>
<reference evidence="3" key="1">
    <citation type="journal article" date="2018" name="Front. Microbiol.">
        <title>Genome-Based Analysis Reveals the Taxonomy and Diversity of the Family Idiomarinaceae.</title>
        <authorList>
            <person name="Liu Y."/>
            <person name="Lai Q."/>
            <person name="Shao Z."/>
        </authorList>
    </citation>
    <scope>NUCLEOTIDE SEQUENCE [LARGE SCALE GENOMIC DNA]</scope>
    <source>
        <strain evidence="3">c121</strain>
    </source>
</reference>
<keyword evidence="1" id="KW-0472">Membrane</keyword>
<evidence type="ECO:0000313" key="3">
    <source>
        <dbReference type="Proteomes" id="UP000287022"/>
    </source>
</evidence>
<gene>
    <name evidence="2" type="ORF">CWI80_07435</name>
</gene>
<comment type="caution">
    <text evidence="2">The sequence shown here is derived from an EMBL/GenBank/DDBJ whole genome shotgun (WGS) entry which is preliminary data.</text>
</comment>
<name>A0A432Z3B9_9GAMM</name>
<dbReference type="EMBL" id="PIQE01000002">
    <property type="protein sequence ID" value="RUO72386.1"/>
    <property type="molecule type" value="Genomic_DNA"/>
</dbReference>
<accession>A0A432Z3B9</accession>
<keyword evidence="1" id="KW-1133">Transmembrane helix</keyword>
<dbReference type="RefSeq" id="WP_026860419.1">
    <property type="nucleotide sequence ID" value="NZ_PIQE01000002.1"/>
</dbReference>
<dbReference type="Proteomes" id="UP000287022">
    <property type="component" value="Unassembled WGS sequence"/>
</dbReference>
<dbReference type="STRING" id="1122124.GCA_000423165_01661"/>
<keyword evidence="3" id="KW-1185">Reference proteome</keyword>
<evidence type="ECO:0000313" key="2">
    <source>
        <dbReference type="EMBL" id="RUO72386.1"/>
    </source>
</evidence>
<organism evidence="2 3">
    <name type="scientific">Pseudidiomarina sediminum</name>
    <dbReference type="NCBI Taxonomy" id="431675"/>
    <lineage>
        <taxon>Bacteria</taxon>
        <taxon>Pseudomonadati</taxon>
        <taxon>Pseudomonadota</taxon>
        <taxon>Gammaproteobacteria</taxon>
        <taxon>Alteromonadales</taxon>
        <taxon>Idiomarinaceae</taxon>
        <taxon>Pseudidiomarina</taxon>
    </lineage>
</organism>
<dbReference type="AlphaFoldDB" id="A0A432Z3B9"/>
<protein>
    <submittedName>
        <fullName evidence="2">Uncharacterized protein</fullName>
    </submittedName>
</protein>
<proteinExistence type="predicted"/>
<evidence type="ECO:0000256" key="1">
    <source>
        <dbReference type="SAM" id="Phobius"/>
    </source>
</evidence>